<dbReference type="Gene3D" id="2.60.120.10">
    <property type="entry name" value="Jelly Rolls"/>
    <property type="match status" value="1"/>
</dbReference>
<dbReference type="GO" id="GO:0016301">
    <property type="term" value="F:kinase activity"/>
    <property type="evidence" value="ECO:0007669"/>
    <property type="project" value="UniProtKB-KW"/>
</dbReference>
<keyword evidence="3" id="KW-1185">Reference proteome</keyword>
<reference evidence="3" key="1">
    <citation type="submission" date="2016-11" db="EMBL/GenBank/DDBJ databases">
        <authorList>
            <person name="Varghese N."/>
            <person name="Submissions S."/>
        </authorList>
    </citation>
    <scope>NUCLEOTIDE SEQUENCE [LARGE SCALE GENOMIC DNA]</scope>
    <source>
        <strain evidence="3">DSM 22623</strain>
    </source>
</reference>
<dbReference type="Proteomes" id="UP000184432">
    <property type="component" value="Unassembled WGS sequence"/>
</dbReference>
<dbReference type="Pfam" id="PF00027">
    <property type="entry name" value="cNMP_binding"/>
    <property type="match status" value="1"/>
</dbReference>
<organism evidence="2 3">
    <name type="scientific">Aquimarina spongiae</name>
    <dbReference type="NCBI Taxonomy" id="570521"/>
    <lineage>
        <taxon>Bacteria</taxon>
        <taxon>Pseudomonadati</taxon>
        <taxon>Bacteroidota</taxon>
        <taxon>Flavobacteriia</taxon>
        <taxon>Flavobacteriales</taxon>
        <taxon>Flavobacteriaceae</taxon>
        <taxon>Aquimarina</taxon>
    </lineage>
</organism>
<evidence type="ECO:0000313" key="2">
    <source>
        <dbReference type="EMBL" id="SHJ05143.1"/>
    </source>
</evidence>
<evidence type="ECO:0000313" key="3">
    <source>
        <dbReference type="Proteomes" id="UP000184432"/>
    </source>
</evidence>
<gene>
    <name evidence="2" type="ORF">SAMN04488508_10584</name>
</gene>
<dbReference type="AlphaFoldDB" id="A0A1M6G5E8"/>
<protein>
    <submittedName>
        <fullName evidence="2">cAMP-binding domain of CRP or a regulatory subunit of cAMP-dependent protein kinases</fullName>
    </submittedName>
</protein>
<dbReference type="InterPro" id="IPR014710">
    <property type="entry name" value="RmlC-like_jellyroll"/>
</dbReference>
<dbReference type="InterPro" id="IPR018490">
    <property type="entry name" value="cNMP-bd_dom_sf"/>
</dbReference>
<dbReference type="CDD" id="cd00038">
    <property type="entry name" value="CAP_ED"/>
    <property type="match status" value="1"/>
</dbReference>
<sequence length="192" mass="22771">MHPLQQHLSKEVDLTSAEFEKVLGYFEPISFQKKDQVMHSGQYINHQYYVISGCLRTYLLDRDAKEHTLQFAVENWWSSDYIAYYTGAKSILNIECIEDTELLRVNKKDILLLFEEVPKLERFFRRQLENAFVAFQKRILSNLNNTAEERYDAFLQSYPNIEQRVKNYQIASYLGITPESLSRIRKQVKKNS</sequence>
<keyword evidence="2" id="KW-0418">Kinase</keyword>
<proteinExistence type="predicted"/>
<dbReference type="OrthoDB" id="1092431at2"/>
<dbReference type="STRING" id="570521.SAMN04488508_10584"/>
<evidence type="ECO:0000259" key="1">
    <source>
        <dbReference type="Pfam" id="PF00027"/>
    </source>
</evidence>
<feature type="domain" description="Cyclic nucleotide-binding" evidence="1">
    <location>
        <begin position="29"/>
        <end position="115"/>
    </location>
</feature>
<name>A0A1M6G5E8_9FLAO</name>
<dbReference type="RefSeq" id="WP_073316296.1">
    <property type="nucleotide sequence ID" value="NZ_FQYP01000005.1"/>
</dbReference>
<dbReference type="SUPFAM" id="SSF51206">
    <property type="entry name" value="cAMP-binding domain-like"/>
    <property type="match status" value="1"/>
</dbReference>
<accession>A0A1M6G5E8</accession>
<dbReference type="InterPro" id="IPR000595">
    <property type="entry name" value="cNMP-bd_dom"/>
</dbReference>
<dbReference type="EMBL" id="FQYP01000005">
    <property type="protein sequence ID" value="SHJ05143.1"/>
    <property type="molecule type" value="Genomic_DNA"/>
</dbReference>
<keyword evidence="2" id="KW-0808">Transferase</keyword>